<keyword evidence="1" id="KW-0472">Membrane</keyword>
<comment type="caution">
    <text evidence="3">The sequence shown here is derived from an EMBL/GenBank/DDBJ whole genome shotgun (WGS) entry which is preliminary data.</text>
</comment>
<dbReference type="AlphaFoldDB" id="A0A821M0D5"/>
<reference evidence="3" key="1">
    <citation type="submission" date="2021-02" db="EMBL/GenBank/DDBJ databases">
        <authorList>
            <person name="Nowell W R."/>
        </authorList>
    </citation>
    <scope>NUCLEOTIDE SEQUENCE</scope>
</reference>
<protein>
    <submittedName>
        <fullName evidence="3">Uncharacterized protein</fullName>
    </submittedName>
</protein>
<evidence type="ECO:0000313" key="4">
    <source>
        <dbReference type="Proteomes" id="UP000663838"/>
    </source>
</evidence>
<dbReference type="Proteomes" id="UP000663865">
    <property type="component" value="Unassembled WGS sequence"/>
</dbReference>
<dbReference type="EMBL" id="CAJNYV010003921">
    <property type="protein sequence ID" value="CAF3621861.1"/>
    <property type="molecule type" value="Genomic_DNA"/>
</dbReference>
<evidence type="ECO:0000313" key="2">
    <source>
        <dbReference type="EMBL" id="CAF3621861.1"/>
    </source>
</evidence>
<evidence type="ECO:0000256" key="1">
    <source>
        <dbReference type="SAM" id="Phobius"/>
    </source>
</evidence>
<name>A0A821M0D5_9BILA</name>
<keyword evidence="1" id="KW-1133">Transmembrane helix</keyword>
<organism evidence="3 4">
    <name type="scientific">Rotaria socialis</name>
    <dbReference type="NCBI Taxonomy" id="392032"/>
    <lineage>
        <taxon>Eukaryota</taxon>
        <taxon>Metazoa</taxon>
        <taxon>Spiralia</taxon>
        <taxon>Gnathifera</taxon>
        <taxon>Rotifera</taxon>
        <taxon>Eurotatoria</taxon>
        <taxon>Bdelloidea</taxon>
        <taxon>Philodinida</taxon>
        <taxon>Philodinidae</taxon>
        <taxon>Rotaria</taxon>
    </lineage>
</organism>
<feature type="transmembrane region" description="Helical" evidence="1">
    <location>
        <begin position="22"/>
        <end position="46"/>
    </location>
</feature>
<keyword evidence="1" id="KW-0812">Transmembrane</keyword>
<evidence type="ECO:0000313" key="3">
    <source>
        <dbReference type="EMBL" id="CAF4758276.1"/>
    </source>
</evidence>
<dbReference type="EMBL" id="CAJOBS010001750">
    <property type="protein sequence ID" value="CAF4758276.1"/>
    <property type="molecule type" value="Genomic_DNA"/>
</dbReference>
<dbReference type="Proteomes" id="UP000663838">
    <property type="component" value="Unassembled WGS sequence"/>
</dbReference>
<proteinExistence type="predicted"/>
<sequence>MAKLPEYKVGLQYVLRVELWDWVPFAVLILVKEALIITSNINIIMFKITAPQGISSTPATSQHESHSAEFVAFDTAEHTAVMRSRMPIQPATKLKIGIDG</sequence>
<accession>A0A821M0D5</accession>
<gene>
    <name evidence="2" type="ORF">KIK155_LOCUS21960</name>
    <name evidence="3" type="ORF">TOA249_LOCUS20869</name>
</gene>